<feature type="region of interest" description="Disordered" evidence="1">
    <location>
        <begin position="527"/>
        <end position="566"/>
    </location>
</feature>
<protein>
    <recommendedName>
        <fullName evidence="2">Virulence-associated protein E-like domain-containing protein</fullName>
    </recommendedName>
</protein>
<reference evidence="3 4" key="1">
    <citation type="submission" date="2014-09" db="EMBL/GenBank/DDBJ databases">
        <authorList>
            <person name="McGinnis J.M."/>
            <person name="Wolfgang W.J."/>
        </authorList>
    </citation>
    <scope>NUCLEOTIDE SEQUENCE [LARGE SCALE GENOMIC DNA]</scope>
    <source>
        <strain evidence="3 4">5503</strain>
    </source>
</reference>
<feature type="domain" description="Virulence-associated protein E-like" evidence="2">
    <location>
        <begin position="181"/>
        <end position="407"/>
    </location>
</feature>
<proteinExistence type="predicted"/>
<reference evidence="3 4" key="2">
    <citation type="submission" date="2014-10" db="EMBL/GenBank/DDBJ databases">
        <title>Paracoccus sanguinis sp. nov., isolated from clinical specimens of New York State patients.</title>
        <authorList>
            <person name="Mingle L.A."/>
            <person name="Cole J.A."/>
            <person name="Lapierre P."/>
            <person name="Musser K.A."/>
        </authorList>
    </citation>
    <scope>NUCLEOTIDE SEQUENCE [LARGE SCALE GENOMIC DNA]</scope>
    <source>
        <strain evidence="3 4">5503</strain>
    </source>
</reference>
<accession>A0A099GLL5</accession>
<evidence type="ECO:0000256" key="1">
    <source>
        <dbReference type="SAM" id="MobiDB-lite"/>
    </source>
</evidence>
<gene>
    <name evidence="3" type="ORF">IX56_00145</name>
</gene>
<organism evidence="3 4">
    <name type="scientific">Paracoccus sanguinis</name>
    <dbReference type="NCBI Taxonomy" id="1545044"/>
    <lineage>
        <taxon>Bacteria</taxon>
        <taxon>Pseudomonadati</taxon>
        <taxon>Pseudomonadota</taxon>
        <taxon>Alphaproteobacteria</taxon>
        <taxon>Rhodobacterales</taxon>
        <taxon>Paracoccaceae</taxon>
        <taxon>Paracoccus</taxon>
    </lineage>
</organism>
<evidence type="ECO:0000259" key="2">
    <source>
        <dbReference type="Pfam" id="PF05272"/>
    </source>
</evidence>
<dbReference type="RefSeq" id="WP_036706235.1">
    <property type="nucleotide sequence ID" value="NZ_JRKQ01000001.1"/>
</dbReference>
<evidence type="ECO:0000313" key="4">
    <source>
        <dbReference type="Proteomes" id="UP000029858"/>
    </source>
</evidence>
<name>A0A099GLL5_9RHOB</name>
<dbReference type="PANTHER" id="PTHR34985">
    <property type="entry name" value="SLR0554 PROTEIN"/>
    <property type="match status" value="1"/>
</dbReference>
<sequence>MTYDEMTIQDAERLLDAVVGDDETPDDAELMLDAAAQDDTHGAADAAPEDRSMTIEELEAVMEYRCDAKGNPTGYKSSTYNATLVLQNDDRTWRAIALDEFSGRIKLMRDIDLDIAGLKPIKVIPGRTEFSDAHEAAFSTFLAAAVNLNGWGIKLNQRDLYHALANTAAANAFHPILDQIRSIKWDGVSRVDGLFGKYLGLDDNEYHRQVSRIFFVGAVARLVEPGMKFDFVPVIVGGQGGRKSSFVKALSLGFFGEIKERRDIVDEKVLMEKTEGAWIVEIPEFDHLLAGDPATIKAALTSETDRARGAYSRNPENRPRRQVFIGTTNTAKNLNDPTGGRRFLLLNTKTSRANMIDIERLREEMPQVWAEALAIYHQMRAAQPLWDLPLYLTGEAQEHAERLQSAARVETVEDTIAGWAQEWLETPVAATAHAAKAMGLIEINGALYRGRVCARQVFEAYHRGTNPDAERVPEYTQAQGRLIGKALEQVPFLADLGNRHSYETYGRQRSYETDAEVLTALLGPAPAAPAVSDPEHWDHQPASAQDDAFGGWDENDAFEAAASRAA</sequence>
<dbReference type="InterPro" id="IPR007936">
    <property type="entry name" value="VapE-like_dom"/>
</dbReference>
<evidence type="ECO:0000313" key="3">
    <source>
        <dbReference type="EMBL" id="KGJ23729.1"/>
    </source>
</evidence>
<dbReference type="AlphaFoldDB" id="A0A099GLL5"/>
<dbReference type="EMBL" id="JRKQ01000001">
    <property type="protein sequence ID" value="KGJ23729.1"/>
    <property type="molecule type" value="Genomic_DNA"/>
</dbReference>
<dbReference type="Proteomes" id="UP000029858">
    <property type="component" value="Unassembled WGS sequence"/>
</dbReference>
<dbReference type="Pfam" id="PF05272">
    <property type="entry name" value="VapE-like_dom"/>
    <property type="match status" value="1"/>
</dbReference>
<comment type="caution">
    <text evidence="3">The sequence shown here is derived from an EMBL/GenBank/DDBJ whole genome shotgun (WGS) entry which is preliminary data.</text>
</comment>
<dbReference type="PANTHER" id="PTHR34985:SF1">
    <property type="entry name" value="SLR0554 PROTEIN"/>
    <property type="match status" value="1"/>
</dbReference>